<accession>A0AAV2GN61</accession>
<keyword evidence="2" id="KW-1185">Reference proteome</keyword>
<reference evidence="1 2" key="1">
    <citation type="submission" date="2024-04" db="EMBL/GenBank/DDBJ databases">
        <authorList>
            <person name="Fracassetti M."/>
        </authorList>
    </citation>
    <scope>NUCLEOTIDE SEQUENCE [LARGE SCALE GENOMIC DNA]</scope>
</reference>
<gene>
    <name evidence="1" type="ORF">LTRI10_LOCUS50286</name>
</gene>
<evidence type="ECO:0000313" key="1">
    <source>
        <dbReference type="EMBL" id="CAL1410900.1"/>
    </source>
</evidence>
<dbReference type="Proteomes" id="UP001497516">
    <property type="component" value="Chromosome 9"/>
</dbReference>
<proteinExistence type="predicted"/>
<dbReference type="EMBL" id="OZ034822">
    <property type="protein sequence ID" value="CAL1410900.1"/>
    <property type="molecule type" value="Genomic_DNA"/>
</dbReference>
<evidence type="ECO:0000313" key="2">
    <source>
        <dbReference type="Proteomes" id="UP001497516"/>
    </source>
</evidence>
<sequence>MDRISSSWEWKWVEQEPRQWEFTSWTNFPMRNAFQSRPTLDSKLLRRLGRIRVSGRNVEERMIWEESI</sequence>
<protein>
    <submittedName>
        <fullName evidence="1">Uncharacterized protein</fullName>
    </submittedName>
</protein>
<name>A0AAV2GN61_9ROSI</name>
<organism evidence="1 2">
    <name type="scientific">Linum trigynum</name>
    <dbReference type="NCBI Taxonomy" id="586398"/>
    <lineage>
        <taxon>Eukaryota</taxon>
        <taxon>Viridiplantae</taxon>
        <taxon>Streptophyta</taxon>
        <taxon>Embryophyta</taxon>
        <taxon>Tracheophyta</taxon>
        <taxon>Spermatophyta</taxon>
        <taxon>Magnoliopsida</taxon>
        <taxon>eudicotyledons</taxon>
        <taxon>Gunneridae</taxon>
        <taxon>Pentapetalae</taxon>
        <taxon>rosids</taxon>
        <taxon>fabids</taxon>
        <taxon>Malpighiales</taxon>
        <taxon>Linaceae</taxon>
        <taxon>Linum</taxon>
    </lineage>
</organism>
<dbReference type="AlphaFoldDB" id="A0AAV2GN61"/>